<protein>
    <submittedName>
        <fullName evidence="1">Uncharacterized protein</fullName>
    </submittedName>
</protein>
<dbReference type="AlphaFoldDB" id="W7B1F6"/>
<sequence>MTYEDLPYYCFIDIEGATNIIFKEVIEPIPYSLPGNAKELNEEIGITDIQQEVMRIAIQYGFHYCKNHFEQVERIARKQVKLLHATY</sequence>
<dbReference type="OrthoDB" id="9766847at2"/>
<name>W7B1F6_9LIST</name>
<reference evidence="1 2" key="1">
    <citation type="journal article" date="2014" name="Int. J. Syst. Evol. Microbiol.">
        <title>Listeria floridensis sp. nov., Listeria aquatica sp. nov., Listeria cornellensis sp. nov., Listeria riparia sp. nov. and Listeria grandensis sp. nov., from agricultural and natural environments.</title>
        <authorList>
            <person name="den Bakker H.C."/>
            <person name="Warchocki S."/>
            <person name="Wright E.M."/>
            <person name="Allred A.F."/>
            <person name="Ahlstrom C."/>
            <person name="Manuel C.S."/>
            <person name="Stasiewicz M.J."/>
            <person name="Burrell A."/>
            <person name="Roof S."/>
            <person name="Strawn L."/>
            <person name="Fortes E.D."/>
            <person name="Nightingale K.K."/>
            <person name="Kephart D."/>
            <person name="Wiedmann M."/>
        </authorList>
    </citation>
    <scope>NUCLEOTIDE SEQUENCE [LARGE SCALE GENOMIC DNA]</scope>
    <source>
        <strain evidence="1 2">FSL S10-1188</strain>
    </source>
</reference>
<comment type="caution">
    <text evidence="1">The sequence shown here is derived from an EMBL/GenBank/DDBJ whole genome shotgun (WGS) entry which is preliminary data.</text>
</comment>
<gene>
    <name evidence="1" type="ORF">MAQA_16061</name>
</gene>
<evidence type="ECO:0000313" key="2">
    <source>
        <dbReference type="Proteomes" id="UP000019246"/>
    </source>
</evidence>
<proteinExistence type="predicted"/>
<dbReference type="PATRIC" id="fig|1265818.5.peg.3243"/>
<dbReference type="STRING" id="1265818.MAQA_16061"/>
<organism evidence="1 2">
    <name type="scientific">Listeria aquatica FSL S10-1188</name>
    <dbReference type="NCBI Taxonomy" id="1265818"/>
    <lineage>
        <taxon>Bacteria</taxon>
        <taxon>Bacillati</taxon>
        <taxon>Bacillota</taxon>
        <taxon>Bacilli</taxon>
        <taxon>Bacillales</taxon>
        <taxon>Listeriaceae</taxon>
        <taxon>Listeria</taxon>
    </lineage>
</organism>
<evidence type="ECO:0000313" key="1">
    <source>
        <dbReference type="EMBL" id="EUJ16521.1"/>
    </source>
</evidence>
<keyword evidence="2" id="KW-1185">Reference proteome</keyword>
<dbReference type="RefSeq" id="WP_036074566.1">
    <property type="nucleotide sequence ID" value="NZ_AOCG01000025.1"/>
</dbReference>
<dbReference type="Proteomes" id="UP000019246">
    <property type="component" value="Unassembled WGS sequence"/>
</dbReference>
<dbReference type="EMBL" id="AOCG01000025">
    <property type="protein sequence ID" value="EUJ16521.1"/>
    <property type="molecule type" value="Genomic_DNA"/>
</dbReference>
<accession>W7B1F6</accession>